<gene>
    <name evidence="6" type="ORF">ADEAN_000508800</name>
</gene>
<keyword evidence="6" id="KW-0808">Transferase</keyword>
<evidence type="ECO:0000256" key="1">
    <source>
        <dbReference type="ARBA" id="ARBA00004141"/>
    </source>
</evidence>
<keyword evidence="4 5" id="KW-0472">Membrane</keyword>
<dbReference type="Pfam" id="PF03062">
    <property type="entry name" value="MBOAT"/>
    <property type="match status" value="2"/>
</dbReference>
<organism evidence="6 7">
    <name type="scientific">Angomonas deanei</name>
    <dbReference type="NCBI Taxonomy" id="59799"/>
    <lineage>
        <taxon>Eukaryota</taxon>
        <taxon>Discoba</taxon>
        <taxon>Euglenozoa</taxon>
        <taxon>Kinetoplastea</taxon>
        <taxon>Metakinetoplastina</taxon>
        <taxon>Trypanosomatida</taxon>
        <taxon>Trypanosomatidae</taxon>
        <taxon>Strigomonadinae</taxon>
        <taxon>Angomonas</taxon>
    </lineage>
</organism>
<evidence type="ECO:0000256" key="4">
    <source>
        <dbReference type="ARBA" id="ARBA00023136"/>
    </source>
</evidence>
<keyword evidence="2 5" id="KW-0812">Transmembrane</keyword>
<dbReference type="AlphaFoldDB" id="A0A7G2CCR4"/>
<dbReference type="GO" id="GO:0016020">
    <property type="term" value="C:membrane"/>
    <property type="evidence" value="ECO:0007669"/>
    <property type="project" value="UniProtKB-SubCell"/>
</dbReference>
<accession>A0A7G2CCR4</accession>
<keyword evidence="3 5" id="KW-1133">Transmembrane helix</keyword>
<dbReference type="VEuPathDB" id="TriTrypDB:ADEAN_000508800"/>
<evidence type="ECO:0000256" key="2">
    <source>
        <dbReference type="ARBA" id="ARBA00022692"/>
    </source>
</evidence>
<comment type="subcellular location">
    <subcellularLocation>
        <location evidence="1">Membrane</location>
        <topology evidence="1">Multi-pass membrane protein</topology>
    </subcellularLocation>
</comment>
<dbReference type="OrthoDB" id="420606at2759"/>
<feature type="transmembrane region" description="Helical" evidence="5">
    <location>
        <begin position="180"/>
        <end position="200"/>
    </location>
</feature>
<dbReference type="PANTHER" id="PTHR13285">
    <property type="entry name" value="ACYLTRANSFERASE"/>
    <property type="match status" value="1"/>
</dbReference>
<dbReference type="InterPro" id="IPR004299">
    <property type="entry name" value="MBOAT_fam"/>
</dbReference>
<feature type="transmembrane region" description="Helical" evidence="5">
    <location>
        <begin position="430"/>
        <end position="447"/>
    </location>
</feature>
<proteinExistence type="predicted"/>
<evidence type="ECO:0000313" key="7">
    <source>
        <dbReference type="Proteomes" id="UP000515908"/>
    </source>
</evidence>
<dbReference type="InterPro" id="IPR051085">
    <property type="entry name" value="MB_O-acyltransferase"/>
</dbReference>
<evidence type="ECO:0000313" key="6">
    <source>
        <dbReference type="EMBL" id="CAD2217610.1"/>
    </source>
</evidence>
<protein>
    <submittedName>
        <fullName evidence="6">MBOAT, membrane-bound O-acyltransferase family, putative</fullName>
    </submittedName>
</protein>
<dbReference type="Proteomes" id="UP000515908">
    <property type="component" value="Chromosome 09"/>
</dbReference>
<feature type="transmembrane region" description="Helical" evidence="5">
    <location>
        <begin position="325"/>
        <end position="342"/>
    </location>
</feature>
<reference evidence="6 7" key="1">
    <citation type="submission" date="2020-08" db="EMBL/GenBank/DDBJ databases">
        <authorList>
            <person name="Newling K."/>
            <person name="Davey J."/>
            <person name="Forrester S."/>
        </authorList>
    </citation>
    <scope>NUCLEOTIDE SEQUENCE [LARGE SCALE GENOMIC DNA]</scope>
    <source>
        <strain evidence="7">Crithidia deanei Carvalho (ATCC PRA-265)</strain>
    </source>
</reference>
<keyword evidence="7" id="KW-1185">Reference proteome</keyword>
<feature type="transmembrane region" description="Helical" evidence="5">
    <location>
        <begin position="348"/>
        <end position="368"/>
    </location>
</feature>
<dbReference type="GO" id="GO:0016746">
    <property type="term" value="F:acyltransferase activity"/>
    <property type="evidence" value="ECO:0007669"/>
    <property type="project" value="UniProtKB-KW"/>
</dbReference>
<keyword evidence="6" id="KW-0012">Acyltransferase</keyword>
<dbReference type="GO" id="GO:0005783">
    <property type="term" value="C:endoplasmic reticulum"/>
    <property type="evidence" value="ECO:0007669"/>
    <property type="project" value="TreeGrafter"/>
</dbReference>
<feature type="transmembrane region" description="Helical" evidence="5">
    <location>
        <begin position="252"/>
        <end position="270"/>
    </location>
</feature>
<feature type="transmembrane region" description="Helical" evidence="5">
    <location>
        <begin position="388"/>
        <end position="410"/>
    </location>
</feature>
<evidence type="ECO:0000256" key="5">
    <source>
        <dbReference type="SAM" id="Phobius"/>
    </source>
</evidence>
<name>A0A7G2CCR4_9TRYP</name>
<evidence type="ECO:0000256" key="3">
    <source>
        <dbReference type="ARBA" id="ARBA00022989"/>
    </source>
</evidence>
<dbReference type="PANTHER" id="PTHR13285:SF18">
    <property type="entry name" value="PROTEIN-CYSTEINE N-PALMITOYLTRANSFERASE RASP"/>
    <property type="match status" value="1"/>
</dbReference>
<dbReference type="EMBL" id="LR877153">
    <property type="protein sequence ID" value="CAD2217610.1"/>
    <property type="molecule type" value="Genomic_DNA"/>
</dbReference>
<sequence>MTIMWVTHVAMIFLNFHFAGYSFRWFGLGWLDTAWPILIRWPIQYNMSLLRMIAFNSDYWEYYLLSKEGGGQAVVDKRKKVLQKHLFTCIECAQTRDRNNVSSINISGSMEESLLCYKARTECTRSGEEYKSLRSYLAYVYYAPLFVAGPMISYNAYESYCNFPLRNINRKEIIRYATRIFYNGVTLFVFMHFIHIHAIIVATPPSSSTSTTLPPISIGQRGRALPPHDPSQYEPIDETLSVMSQLNVTQRVLVFIFLLAFLWLKFNVIWKFFRLVSLVEGVDTPEDMPRCFANVVSIQGFWRDWHASFNHWIVRYMYIPMGGKNKKFLTIFPIFFFIAVWHDVELRLLFWALFICIVLVPEIIFTLLFASKRIPIINKIKSNFKLFFALRVIGTELTMMELVLINLVGFAIGADGVGEGIKTFYKIEVYFIYVVVFGFMAAAILSVQDRDEEQYNKYMLRQKYNLITNYHEKSVEK</sequence>